<organism evidence="1 2">
    <name type="scientific">Aeoliella straminimaris</name>
    <dbReference type="NCBI Taxonomy" id="2954799"/>
    <lineage>
        <taxon>Bacteria</taxon>
        <taxon>Pseudomonadati</taxon>
        <taxon>Planctomycetota</taxon>
        <taxon>Planctomycetia</taxon>
        <taxon>Pirellulales</taxon>
        <taxon>Lacipirellulaceae</taxon>
        <taxon>Aeoliella</taxon>
    </lineage>
</organism>
<evidence type="ECO:0000313" key="1">
    <source>
        <dbReference type="EMBL" id="MCO6043327.1"/>
    </source>
</evidence>
<dbReference type="AlphaFoldDB" id="A0A9X2F833"/>
<accession>A0A9X2F833</accession>
<dbReference type="EMBL" id="JAMXLR010000023">
    <property type="protein sequence ID" value="MCO6043327.1"/>
    <property type="molecule type" value="Genomic_DNA"/>
</dbReference>
<reference evidence="1" key="1">
    <citation type="submission" date="2022-06" db="EMBL/GenBank/DDBJ databases">
        <title>Aeoliella straminimaris, a novel planctomycete from sediments.</title>
        <authorList>
            <person name="Vitorino I.R."/>
            <person name="Lage O.M."/>
        </authorList>
    </citation>
    <scope>NUCLEOTIDE SEQUENCE</scope>
    <source>
        <strain evidence="1">ICT_H6.2</strain>
    </source>
</reference>
<name>A0A9X2F833_9BACT</name>
<protein>
    <submittedName>
        <fullName evidence="1">Uncharacterized protein</fullName>
    </submittedName>
</protein>
<keyword evidence="2" id="KW-1185">Reference proteome</keyword>
<evidence type="ECO:0000313" key="2">
    <source>
        <dbReference type="Proteomes" id="UP001155241"/>
    </source>
</evidence>
<comment type="caution">
    <text evidence="1">The sequence shown here is derived from an EMBL/GenBank/DDBJ whole genome shotgun (WGS) entry which is preliminary data.</text>
</comment>
<gene>
    <name evidence="1" type="ORF">NG895_05355</name>
</gene>
<proteinExistence type="predicted"/>
<sequence>MADAAVMVRITPFPDGDYLMGESDREICEDAQRRIHREKGNFERLAESLPFGPDPLEKPAVTHNSFVLLRKAMEKLSHVPPFHSQANEVVHFCKEQLDLYPDKRTSAKVLAAINKLELLLEERCGPLQSSSGF</sequence>
<dbReference type="Proteomes" id="UP001155241">
    <property type="component" value="Unassembled WGS sequence"/>
</dbReference>